<comment type="caution">
    <text evidence="1">The sequence shown here is derived from an EMBL/GenBank/DDBJ whole genome shotgun (WGS) entry which is preliminary data.</text>
</comment>
<organism evidence="1 2">
    <name type="scientific">Acaulospora colombiana</name>
    <dbReference type="NCBI Taxonomy" id="27376"/>
    <lineage>
        <taxon>Eukaryota</taxon>
        <taxon>Fungi</taxon>
        <taxon>Fungi incertae sedis</taxon>
        <taxon>Mucoromycota</taxon>
        <taxon>Glomeromycotina</taxon>
        <taxon>Glomeromycetes</taxon>
        <taxon>Diversisporales</taxon>
        <taxon>Acaulosporaceae</taxon>
        <taxon>Acaulospora</taxon>
    </lineage>
</organism>
<proteinExistence type="predicted"/>
<dbReference type="Proteomes" id="UP000789525">
    <property type="component" value="Unassembled WGS sequence"/>
</dbReference>
<evidence type="ECO:0000313" key="1">
    <source>
        <dbReference type="EMBL" id="CAG8581290.1"/>
    </source>
</evidence>
<name>A0ACA9MB72_9GLOM</name>
<protein>
    <submittedName>
        <fullName evidence="1">1828_t:CDS:1</fullName>
    </submittedName>
</protein>
<sequence>LDIDSDRSNATASIGTQVVKTQWLHFGHVSLLGKNILIVDEVDDTRTTLAYAIQELTRDINEEKLKYIQNHPGEDVPEVKLGAFVIHNKKKPKVELPDPSILREGRYFAAKEIPGRWVVYPWEAIDIDEHTRISLQQEKEESLG</sequence>
<keyword evidence="2" id="KW-1185">Reference proteome</keyword>
<accession>A0ACA9MB72</accession>
<evidence type="ECO:0000313" key="2">
    <source>
        <dbReference type="Proteomes" id="UP000789525"/>
    </source>
</evidence>
<reference evidence="1" key="1">
    <citation type="submission" date="2021-06" db="EMBL/GenBank/DDBJ databases">
        <authorList>
            <person name="Kallberg Y."/>
            <person name="Tangrot J."/>
            <person name="Rosling A."/>
        </authorList>
    </citation>
    <scope>NUCLEOTIDE SEQUENCE</scope>
    <source>
        <strain evidence="1">CL356</strain>
    </source>
</reference>
<gene>
    <name evidence="1" type="ORF">ACOLOM_LOCUS5979</name>
</gene>
<feature type="non-terminal residue" evidence="1">
    <location>
        <position position="1"/>
    </location>
</feature>
<dbReference type="EMBL" id="CAJVPT010011688">
    <property type="protein sequence ID" value="CAG8581290.1"/>
    <property type="molecule type" value="Genomic_DNA"/>
</dbReference>